<keyword evidence="2" id="KW-1185">Reference proteome</keyword>
<dbReference type="EMBL" id="BMEX01000021">
    <property type="protein sequence ID" value="GGA56573.1"/>
    <property type="molecule type" value="Genomic_DNA"/>
</dbReference>
<name>A0ABQ1H2H5_9BACL</name>
<gene>
    <name evidence="1" type="ORF">GCM10007416_32230</name>
</gene>
<organism evidence="1 2">
    <name type="scientific">Kroppenstedtia guangzhouensis</name>
    <dbReference type="NCBI Taxonomy" id="1274356"/>
    <lineage>
        <taxon>Bacteria</taxon>
        <taxon>Bacillati</taxon>
        <taxon>Bacillota</taxon>
        <taxon>Bacilli</taxon>
        <taxon>Bacillales</taxon>
        <taxon>Thermoactinomycetaceae</taxon>
        <taxon>Kroppenstedtia</taxon>
    </lineage>
</organism>
<dbReference type="Proteomes" id="UP000617979">
    <property type="component" value="Unassembled WGS sequence"/>
</dbReference>
<sequence>MAVSTGWLTLAGGWLVDSAGWLADSLVVADFGWSATAWSMLADLVVLAGWLTLAEVAEWLADGWLILVVAGWLVD</sequence>
<protein>
    <submittedName>
        <fullName evidence="1">Uncharacterized protein</fullName>
    </submittedName>
</protein>
<evidence type="ECO:0000313" key="1">
    <source>
        <dbReference type="EMBL" id="GGA56573.1"/>
    </source>
</evidence>
<accession>A0ABQ1H2H5</accession>
<reference evidence="2" key="1">
    <citation type="journal article" date="2019" name="Int. J. Syst. Evol. Microbiol.">
        <title>The Global Catalogue of Microorganisms (GCM) 10K type strain sequencing project: providing services to taxonomists for standard genome sequencing and annotation.</title>
        <authorList>
            <consortium name="The Broad Institute Genomics Platform"/>
            <consortium name="The Broad Institute Genome Sequencing Center for Infectious Disease"/>
            <person name="Wu L."/>
            <person name="Ma J."/>
        </authorList>
    </citation>
    <scope>NUCLEOTIDE SEQUENCE [LARGE SCALE GENOMIC DNA]</scope>
    <source>
        <strain evidence="2">CGMCC 1.12404</strain>
    </source>
</reference>
<comment type="caution">
    <text evidence="1">The sequence shown here is derived from an EMBL/GenBank/DDBJ whole genome shotgun (WGS) entry which is preliminary data.</text>
</comment>
<evidence type="ECO:0000313" key="2">
    <source>
        <dbReference type="Proteomes" id="UP000617979"/>
    </source>
</evidence>
<proteinExistence type="predicted"/>